<dbReference type="PANTHER" id="PTHR31719:SF116">
    <property type="entry name" value="NAC DOMAIN-CONTAINING PROTEIN"/>
    <property type="match status" value="1"/>
</dbReference>
<evidence type="ECO:0000256" key="1">
    <source>
        <dbReference type="ARBA" id="ARBA00023015"/>
    </source>
</evidence>
<dbReference type="InterPro" id="IPR003441">
    <property type="entry name" value="NAC-dom"/>
</dbReference>
<feature type="compositionally biased region" description="Basic and acidic residues" evidence="5">
    <location>
        <begin position="1"/>
        <end position="17"/>
    </location>
</feature>
<keyword evidence="3" id="KW-0804">Transcription</keyword>
<name>A0A835C607_9POAL</name>
<evidence type="ECO:0000256" key="2">
    <source>
        <dbReference type="ARBA" id="ARBA00023125"/>
    </source>
</evidence>
<organism evidence="7 8">
    <name type="scientific">Digitaria exilis</name>
    <dbReference type="NCBI Taxonomy" id="1010633"/>
    <lineage>
        <taxon>Eukaryota</taxon>
        <taxon>Viridiplantae</taxon>
        <taxon>Streptophyta</taxon>
        <taxon>Embryophyta</taxon>
        <taxon>Tracheophyta</taxon>
        <taxon>Spermatophyta</taxon>
        <taxon>Magnoliopsida</taxon>
        <taxon>Liliopsida</taxon>
        <taxon>Poales</taxon>
        <taxon>Poaceae</taxon>
        <taxon>PACMAD clade</taxon>
        <taxon>Panicoideae</taxon>
        <taxon>Panicodae</taxon>
        <taxon>Paniceae</taxon>
        <taxon>Anthephorinae</taxon>
        <taxon>Digitaria</taxon>
    </lineage>
</organism>
<dbReference type="Gene3D" id="2.170.150.80">
    <property type="entry name" value="NAC domain"/>
    <property type="match status" value="1"/>
</dbReference>
<keyword evidence="4" id="KW-0539">Nucleus</keyword>
<dbReference type="OrthoDB" id="654904at2759"/>
<dbReference type="PROSITE" id="PS51005">
    <property type="entry name" value="NAC"/>
    <property type="match status" value="1"/>
</dbReference>
<keyword evidence="2" id="KW-0238">DNA-binding</keyword>
<evidence type="ECO:0000256" key="5">
    <source>
        <dbReference type="SAM" id="MobiDB-lite"/>
    </source>
</evidence>
<evidence type="ECO:0000256" key="4">
    <source>
        <dbReference type="ARBA" id="ARBA00023242"/>
    </source>
</evidence>
<dbReference type="GO" id="GO:0003677">
    <property type="term" value="F:DNA binding"/>
    <property type="evidence" value="ECO:0007669"/>
    <property type="project" value="UniProtKB-KW"/>
</dbReference>
<proteinExistence type="predicted"/>
<dbReference type="Pfam" id="PF02365">
    <property type="entry name" value="NAM"/>
    <property type="match status" value="1"/>
</dbReference>
<accession>A0A835C607</accession>
<dbReference type="SUPFAM" id="SSF101941">
    <property type="entry name" value="NAC domain"/>
    <property type="match status" value="1"/>
</dbReference>
<feature type="region of interest" description="Disordered" evidence="5">
    <location>
        <begin position="381"/>
        <end position="400"/>
    </location>
</feature>
<feature type="domain" description="NAC" evidence="6">
    <location>
        <begin position="219"/>
        <end position="377"/>
    </location>
</feature>
<keyword evidence="8" id="KW-1185">Reference proteome</keyword>
<gene>
    <name evidence="7" type="ORF">HU200_022873</name>
</gene>
<dbReference type="EMBL" id="JACEFO010001681">
    <property type="protein sequence ID" value="KAF8721701.1"/>
    <property type="molecule type" value="Genomic_DNA"/>
</dbReference>
<feature type="region of interest" description="Disordered" evidence="5">
    <location>
        <begin position="1"/>
        <end position="40"/>
    </location>
</feature>
<evidence type="ECO:0000256" key="3">
    <source>
        <dbReference type="ARBA" id="ARBA00023163"/>
    </source>
</evidence>
<dbReference type="InterPro" id="IPR036093">
    <property type="entry name" value="NAC_dom_sf"/>
</dbReference>
<sequence>MKKDAREMEKCGRRDARSSLPPDLTPSPNRASSLCGEEEEQRLAMQQDLKEDRFAKQPTVGLVDEGHYGLRHEHEPRRWRNATADEGIGRVVWEKEWSQRLSALDPTAEPQAVPRRRLIRAVSTWQKSGAQTALQFESEDALYLTHTFCLCWPPPIRNHFIIKPRRTHAHTSVLIISSPLPSIRRPIPLFFPLYFHRSRQDHQTHPRNMSIKAASTLGLPPGFTFRPDDSELISLYLLPKLHGEPSRQLFPGVAVIDDAAAANTLPWNLLKRHGLAADDEAYFFVHTHATSDHAKKEAAAARQDRYCDGDGTWVSQRPVYGRTCVDGGEEIEWRRNNLNLHKGRGKNGSGSTGWVMHEYTVTQPACPFLKICHVAFTGHGKDRKRVPDGDEDCQAAGDEPVSKRARVEGDANGNINGSTGEGYCYGMGQYDSGEKEVDQNAEYMFHQEQVVPEEAGELMLGLEAMLSGLEQNILADQAQGGYGTDYATGDVGYDDQNVQRVYRQLAEAMKAEQPRKQAPVIQTTISHHQEPLSSTDHGISPSCCQQLLDGTYLPTTDHEIQDALLQPVQTSSPFPASAGAEFYLEQVPTTEQEQYQPMEHQYGGDQQEQDQELELFWSNIEVDADRIIFPEPFPKVI</sequence>
<evidence type="ECO:0000259" key="6">
    <source>
        <dbReference type="PROSITE" id="PS51005"/>
    </source>
</evidence>
<evidence type="ECO:0000313" key="8">
    <source>
        <dbReference type="Proteomes" id="UP000636709"/>
    </source>
</evidence>
<keyword evidence="1" id="KW-0805">Transcription regulation</keyword>
<protein>
    <recommendedName>
        <fullName evidence="6">NAC domain-containing protein</fullName>
    </recommendedName>
</protein>
<comment type="caution">
    <text evidence="7">The sequence shown here is derived from an EMBL/GenBank/DDBJ whole genome shotgun (WGS) entry which is preliminary data.</text>
</comment>
<dbReference type="GO" id="GO:0006355">
    <property type="term" value="P:regulation of DNA-templated transcription"/>
    <property type="evidence" value="ECO:0007669"/>
    <property type="project" value="InterPro"/>
</dbReference>
<evidence type="ECO:0000313" key="7">
    <source>
        <dbReference type="EMBL" id="KAF8721701.1"/>
    </source>
</evidence>
<dbReference type="Proteomes" id="UP000636709">
    <property type="component" value="Unassembled WGS sequence"/>
</dbReference>
<dbReference type="AlphaFoldDB" id="A0A835C607"/>
<reference evidence="7" key="1">
    <citation type="submission" date="2020-07" db="EMBL/GenBank/DDBJ databases">
        <title>Genome sequence and genetic diversity analysis of an under-domesticated orphan crop, white fonio (Digitaria exilis).</title>
        <authorList>
            <person name="Bennetzen J.L."/>
            <person name="Chen S."/>
            <person name="Ma X."/>
            <person name="Wang X."/>
            <person name="Yssel A.E.J."/>
            <person name="Chaluvadi S.R."/>
            <person name="Johnson M."/>
            <person name="Gangashetty P."/>
            <person name="Hamidou F."/>
            <person name="Sanogo M.D."/>
            <person name="Zwaenepoel A."/>
            <person name="Wallace J."/>
            <person name="Van De Peer Y."/>
            <person name="Van Deynze A."/>
        </authorList>
    </citation>
    <scope>NUCLEOTIDE SEQUENCE</scope>
    <source>
        <tissue evidence="7">Leaves</tissue>
    </source>
</reference>
<dbReference type="PANTHER" id="PTHR31719">
    <property type="entry name" value="NAC TRANSCRIPTION FACTOR 56"/>
    <property type="match status" value="1"/>
</dbReference>